<dbReference type="Gene3D" id="3.50.50.60">
    <property type="entry name" value="FAD/NAD(P)-binding domain"/>
    <property type="match status" value="1"/>
</dbReference>
<reference evidence="2 3" key="1">
    <citation type="submission" date="2017-04" db="EMBL/GenBank/DDBJ databases">
        <authorList>
            <person name="Afonso C.L."/>
            <person name="Miller P.J."/>
            <person name="Scott M.A."/>
            <person name="Spackman E."/>
            <person name="Goraichik I."/>
            <person name="Dimitrov K.M."/>
            <person name="Suarez D.L."/>
            <person name="Swayne D.E."/>
        </authorList>
    </citation>
    <scope>NUCLEOTIDE SEQUENCE [LARGE SCALE GENOMIC DNA]</scope>
    <source>
        <strain evidence="2 3">DSM 11622</strain>
    </source>
</reference>
<sequence length="82" mass="8702">MGGVLEARDRVGGRTLAVPALPGSPEGEGLDLGATWGWSHHPYLMGLCRELGLPPRLAAHRLHFTPGSAAALQQALREVPTR</sequence>
<evidence type="ECO:0000259" key="1">
    <source>
        <dbReference type="Pfam" id="PF01593"/>
    </source>
</evidence>
<organism evidence="2 3">
    <name type="scientific">Hymenobacter roseosalivarius DSM 11622</name>
    <dbReference type="NCBI Taxonomy" id="645990"/>
    <lineage>
        <taxon>Bacteria</taxon>
        <taxon>Pseudomonadati</taxon>
        <taxon>Bacteroidota</taxon>
        <taxon>Cytophagia</taxon>
        <taxon>Cytophagales</taxon>
        <taxon>Hymenobacteraceae</taxon>
        <taxon>Hymenobacter</taxon>
    </lineage>
</organism>
<keyword evidence="3" id="KW-1185">Reference proteome</keyword>
<proteinExistence type="predicted"/>
<dbReference type="Pfam" id="PF01593">
    <property type="entry name" value="Amino_oxidase"/>
    <property type="match status" value="1"/>
</dbReference>
<name>A0A1W1UIX3_9BACT</name>
<evidence type="ECO:0000313" key="2">
    <source>
        <dbReference type="EMBL" id="SMB80992.1"/>
    </source>
</evidence>
<protein>
    <submittedName>
        <fullName evidence="2">Amine oxidase</fullName>
    </submittedName>
</protein>
<gene>
    <name evidence="2" type="ORF">SAMN00120144_3635</name>
</gene>
<dbReference type="EMBL" id="FWWW01000026">
    <property type="protein sequence ID" value="SMB80992.1"/>
    <property type="molecule type" value="Genomic_DNA"/>
</dbReference>
<dbReference type="GO" id="GO:0016491">
    <property type="term" value="F:oxidoreductase activity"/>
    <property type="evidence" value="ECO:0007669"/>
    <property type="project" value="InterPro"/>
</dbReference>
<dbReference type="AlphaFoldDB" id="A0A1W1UIX3"/>
<dbReference type="OrthoDB" id="56323at2"/>
<dbReference type="STRING" id="645990.SAMN00120144_3635"/>
<accession>A0A1W1UIX3</accession>
<feature type="domain" description="Amine oxidase" evidence="1">
    <location>
        <begin position="4"/>
        <end position="68"/>
    </location>
</feature>
<dbReference type="SUPFAM" id="SSF51905">
    <property type="entry name" value="FAD/NAD(P)-binding domain"/>
    <property type="match status" value="1"/>
</dbReference>
<evidence type="ECO:0000313" key="3">
    <source>
        <dbReference type="Proteomes" id="UP000192266"/>
    </source>
</evidence>
<dbReference type="Proteomes" id="UP000192266">
    <property type="component" value="Unassembled WGS sequence"/>
</dbReference>
<dbReference type="InterPro" id="IPR002937">
    <property type="entry name" value="Amino_oxidase"/>
</dbReference>
<dbReference type="InterPro" id="IPR036188">
    <property type="entry name" value="FAD/NAD-bd_sf"/>
</dbReference>